<gene>
    <name evidence="1" type="ORF">H5410_062831</name>
</gene>
<evidence type="ECO:0000313" key="1">
    <source>
        <dbReference type="EMBL" id="KAG5573065.1"/>
    </source>
</evidence>
<protein>
    <submittedName>
        <fullName evidence="1">Uncharacterized protein</fullName>
    </submittedName>
</protein>
<dbReference type="EMBL" id="JACXVP010000012">
    <property type="protein sequence ID" value="KAG5573065.1"/>
    <property type="molecule type" value="Genomic_DNA"/>
</dbReference>
<comment type="caution">
    <text evidence="1">The sequence shown here is derived from an EMBL/GenBank/DDBJ whole genome shotgun (WGS) entry which is preliminary data.</text>
</comment>
<name>A0A9J5WBQ1_SOLCO</name>
<dbReference type="Proteomes" id="UP000824120">
    <property type="component" value="Chromosome 12"/>
</dbReference>
<evidence type="ECO:0000313" key="2">
    <source>
        <dbReference type="Proteomes" id="UP000824120"/>
    </source>
</evidence>
<sequence>MRRLGVALKPRPGTPHQFKFKCFPFDHSLNTMKFTFNYILDVRDITTMWVRTVDCIRKAVREVLGISRGNPKGAKKIGGGKERTKKSKTKKVAYTTSIESLDEEEYAHQGCSRF</sequence>
<reference evidence="1 2" key="1">
    <citation type="submission" date="2020-09" db="EMBL/GenBank/DDBJ databases">
        <title>De no assembly of potato wild relative species, Solanum commersonii.</title>
        <authorList>
            <person name="Cho K."/>
        </authorList>
    </citation>
    <scope>NUCLEOTIDE SEQUENCE [LARGE SCALE GENOMIC DNA]</scope>
    <source>
        <strain evidence="1">LZ3.2</strain>
        <tissue evidence="1">Leaf</tissue>
    </source>
</reference>
<proteinExistence type="predicted"/>
<accession>A0A9J5WBQ1</accession>
<keyword evidence="2" id="KW-1185">Reference proteome</keyword>
<organism evidence="1 2">
    <name type="scientific">Solanum commersonii</name>
    <name type="common">Commerson's wild potato</name>
    <name type="synonym">Commerson's nightshade</name>
    <dbReference type="NCBI Taxonomy" id="4109"/>
    <lineage>
        <taxon>Eukaryota</taxon>
        <taxon>Viridiplantae</taxon>
        <taxon>Streptophyta</taxon>
        <taxon>Embryophyta</taxon>
        <taxon>Tracheophyta</taxon>
        <taxon>Spermatophyta</taxon>
        <taxon>Magnoliopsida</taxon>
        <taxon>eudicotyledons</taxon>
        <taxon>Gunneridae</taxon>
        <taxon>Pentapetalae</taxon>
        <taxon>asterids</taxon>
        <taxon>lamiids</taxon>
        <taxon>Solanales</taxon>
        <taxon>Solanaceae</taxon>
        <taxon>Solanoideae</taxon>
        <taxon>Solaneae</taxon>
        <taxon>Solanum</taxon>
    </lineage>
</organism>
<dbReference type="AlphaFoldDB" id="A0A9J5WBQ1"/>